<evidence type="ECO:0000256" key="6">
    <source>
        <dbReference type="ARBA" id="ARBA00023239"/>
    </source>
</evidence>
<dbReference type="PANTHER" id="PTHR42909">
    <property type="entry name" value="ZGC:136858"/>
    <property type="match status" value="1"/>
</dbReference>
<dbReference type="HAMAP" id="MF_01876">
    <property type="entry name" value="PsiMP_glycosidase"/>
    <property type="match status" value="1"/>
</dbReference>
<evidence type="ECO:0000313" key="10">
    <source>
        <dbReference type="Proteomes" id="UP000030665"/>
    </source>
</evidence>
<dbReference type="GO" id="GO:0046872">
    <property type="term" value="F:metal ion binding"/>
    <property type="evidence" value="ECO:0007669"/>
    <property type="project" value="UniProtKB-KW"/>
</dbReference>
<dbReference type="InterPro" id="IPR022830">
    <property type="entry name" value="Indigdn_synthA-like"/>
</dbReference>
<dbReference type="GO" id="GO:0005737">
    <property type="term" value="C:cytoplasm"/>
    <property type="evidence" value="ECO:0007669"/>
    <property type="project" value="TreeGrafter"/>
</dbReference>
<dbReference type="Gene3D" id="3.40.1790.10">
    <property type="entry name" value="Indigoidine synthase domain"/>
    <property type="match status" value="1"/>
</dbReference>
<dbReference type="EMBL" id="HG805862">
    <property type="protein sequence ID" value="CDW53666.1"/>
    <property type="molecule type" value="Genomic_DNA"/>
</dbReference>
<dbReference type="GO" id="GO:0006796">
    <property type="term" value="P:phosphate-containing compound metabolic process"/>
    <property type="evidence" value="ECO:0007669"/>
    <property type="project" value="UniProtKB-ARBA"/>
</dbReference>
<dbReference type="GO" id="GO:0016798">
    <property type="term" value="F:hydrolase activity, acting on glycosyl bonds"/>
    <property type="evidence" value="ECO:0007669"/>
    <property type="project" value="UniProtKB-KW"/>
</dbReference>
<keyword evidence="1" id="KW-0808">Transferase</keyword>
<dbReference type="PANTHER" id="PTHR42909:SF1">
    <property type="entry name" value="CARBOHYDRATE KINASE PFKB DOMAIN-CONTAINING PROTEIN"/>
    <property type="match status" value="1"/>
</dbReference>
<dbReference type="SUPFAM" id="SSF53613">
    <property type="entry name" value="Ribokinase-like"/>
    <property type="match status" value="1"/>
</dbReference>
<proteinExistence type="inferred from homology"/>
<dbReference type="Gene3D" id="3.40.1190.20">
    <property type="match status" value="1"/>
</dbReference>
<organism evidence="9 10">
    <name type="scientific">Trichuris trichiura</name>
    <name type="common">Whipworm</name>
    <name type="synonym">Trichocephalus trichiurus</name>
    <dbReference type="NCBI Taxonomy" id="36087"/>
    <lineage>
        <taxon>Eukaryota</taxon>
        <taxon>Metazoa</taxon>
        <taxon>Ecdysozoa</taxon>
        <taxon>Nematoda</taxon>
        <taxon>Enoplea</taxon>
        <taxon>Dorylaimia</taxon>
        <taxon>Trichinellida</taxon>
        <taxon>Trichuridae</taxon>
        <taxon>Trichuris</taxon>
    </lineage>
</organism>
<dbReference type="AlphaFoldDB" id="A0A077Z0X7"/>
<dbReference type="OrthoDB" id="198885at2759"/>
<sequence length="629" mass="67892">MKPVVALESTVITHGMPYPDNVQTALAVEEEVRLGGAVPATVAIFGGKIRVGLSAQELHALGACEQSVKVASRDLAAALITNAVGGTTVSATMKIAHLAGIPVLCTGGIGGVHRDVVETSDISADLIELSRLPIAVVCAGVKAILDIPRTLEFLETYAVPALTLGINQPFPGFFFKDSGVESPLCFENEEQIAAFISLHRKLESKSGVLVAVPPPELDSSNSKSVKTAIEQSLKEISSSNIRGKAVTPYLLRRVNELSNGLALKTNIALLKNNARVASNIAARLFDLGPPSSASFIRLQRDFSVDFRFDKSSSYDVVTIGGASVDVYASAQEEIVDDGSTHHGCVYKTFGGVARNVADALTRLGVSAKLISAAGDDEEFCAMKSKCPHMDFSGVSLNPNMSTASYIGFFEKRRLKYGILNNDVYNSISPELVSRHEAAIRNCKLVLIDGNVPFETLSFICTLCQSLGIPIWFDPADRKKAKRVFKSDCWKNLTYFSPNRNEFLDSLPLMNLRVDNENVFDSSFLKSFIQQHCDTVLGNLKLLLLTLDREGIIAASKSQDELPQVAHYKAPKVGSVLNESGAGDCLNAGIIYSLLQGYPMDRCIQFGLRCVKASLLSHSTIPEDLSTLKK</sequence>
<keyword evidence="10" id="KW-1185">Reference proteome</keyword>
<evidence type="ECO:0000256" key="3">
    <source>
        <dbReference type="ARBA" id="ARBA00022777"/>
    </source>
</evidence>
<evidence type="ECO:0000259" key="8">
    <source>
        <dbReference type="Pfam" id="PF00294"/>
    </source>
</evidence>
<reference evidence="9" key="1">
    <citation type="submission" date="2014-01" db="EMBL/GenBank/DDBJ databases">
        <authorList>
            <person name="Aslett M."/>
        </authorList>
    </citation>
    <scope>NUCLEOTIDE SEQUENCE</scope>
</reference>
<dbReference type="Pfam" id="PF00294">
    <property type="entry name" value="PfkB"/>
    <property type="match status" value="1"/>
</dbReference>
<keyword evidence="6" id="KW-0456">Lyase</keyword>
<dbReference type="InterPro" id="IPR002173">
    <property type="entry name" value="Carboh/pur_kinase_PfkB_CS"/>
</dbReference>
<feature type="domain" description="Carbohydrate kinase PfkB" evidence="8">
    <location>
        <begin position="315"/>
        <end position="621"/>
    </location>
</feature>
<dbReference type="Proteomes" id="UP000030665">
    <property type="component" value="Unassembled WGS sequence"/>
</dbReference>
<evidence type="ECO:0000256" key="1">
    <source>
        <dbReference type="ARBA" id="ARBA00022679"/>
    </source>
</evidence>
<name>A0A077Z0X7_TRITR</name>
<dbReference type="SUPFAM" id="SSF110581">
    <property type="entry name" value="Indigoidine synthase A-like"/>
    <property type="match status" value="1"/>
</dbReference>
<evidence type="ECO:0000256" key="2">
    <source>
        <dbReference type="ARBA" id="ARBA00022723"/>
    </source>
</evidence>
<reference evidence="9" key="2">
    <citation type="submission" date="2014-03" db="EMBL/GenBank/DDBJ databases">
        <title>The whipworm genome and dual-species transcriptomics of an intimate host-pathogen interaction.</title>
        <authorList>
            <person name="Foth B.J."/>
            <person name="Tsai I.J."/>
            <person name="Reid A.J."/>
            <person name="Bancroft A.J."/>
            <person name="Nichol S."/>
            <person name="Tracey A."/>
            <person name="Holroyd N."/>
            <person name="Cotton J.A."/>
            <person name="Stanley E.J."/>
            <person name="Zarowiecki M."/>
            <person name="Liu J.Z."/>
            <person name="Huckvale T."/>
            <person name="Cooper P.J."/>
            <person name="Grencis R.K."/>
            <person name="Berriman M."/>
        </authorList>
    </citation>
    <scope>NUCLEOTIDE SEQUENCE [LARGE SCALE GENOMIC DNA]</scope>
</reference>
<dbReference type="STRING" id="36087.A0A077Z0X7"/>
<dbReference type="Pfam" id="PF04227">
    <property type="entry name" value="Indigoidine_A"/>
    <property type="match status" value="1"/>
</dbReference>
<evidence type="ECO:0000256" key="7">
    <source>
        <dbReference type="ARBA" id="ARBA00023295"/>
    </source>
</evidence>
<evidence type="ECO:0000256" key="5">
    <source>
        <dbReference type="ARBA" id="ARBA00023211"/>
    </source>
</evidence>
<dbReference type="PROSITE" id="PS00583">
    <property type="entry name" value="PFKB_KINASES_1"/>
    <property type="match status" value="1"/>
</dbReference>
<accession>A0A077Z0X7</accession>
<keyword evidence="3" id="KW-0418">Kinase</keyword>
<dbReference type="InterPro" id="IPR007342">
    <property type="entry name" value="PsuG"/>
</dbReference>
<keyword evidence="7" id="KW-0326">Glycosidase</keyword>
<dbReference type="InterPro" id="IPR011611">
    <property type="entry name" value="PfkB_dom"/>
</dbReference>
<dbReference type="InterPro" id="IPR029056">
    <property type="entry name" value="Ribokinase-like"/>
</dbReference>
<evidence type="ECO:0000256" key="4">
    <source>
        <dbReference type="ARBA" id="ARBA00022801"/>
    </source>
</evidence>
<keyword evidence="5" id="KW-0464">Manganese</keyword>
<dbReference type="GO" id="GO:0004730">
    <property type="term" value="F:pseudouridylate synthase activity"/>
    <property type="evidence" value="ECO:0007669"/>
    <property type="project" value="InterPro"/>
</dbReference>
<keyword evidence="4" id="KW-0378">Hydrolase</keyword>
<evidence type="ECO:0000313" key="9">
    <source>
        <dbReference type="EMBL" id="CDW53666.1"/>
    </source>
</evidence>
<dbReference type="GO" id="GO:0016301">
    <property type="term" value="F:kinase activity"/>
    <property type="evidence" value="ECO:0007669"/>
    <property type="project" value="UniProtKB-KW"/>
</dbReference>
<protein>
    <submittedName>
        <fullName evidence="9">Indigoidine A and PfkB domain containing protein</fullName>
    </submittedName>
</protein>
<keyword evidence="2" id="KW-0479">Metal-binding</keyword>
<gene>
    <name evidence="9" type="ORF">TTRE_0000193101</name>
</gene>